<proteinExistence type="predicted"/>
<evidence type="ECO:0000313" key="1">
    <source>
        <dbReference type="EMBL" id="QHT99107.1"/>
    </source>
</evidence>
<reference evidence="1" key="1">
    <citation type="journal article" date="2020" name="Nature">
        <title>Giant virus diversity and host interactions through global metagenomics.</title>
        <authorList>
            <person name="Schulz F."/>
            <person name="Roux S."/>
            <person name="Paez-Espino D."/>
            <person name="Jungbluth S."/>
            <person name="Walsh D.A."/>
            <person name="Denef V.J."/>
            <person name="McMahon K.D."/>
            <person name="Konstantinidis K.T."/>
            <person name="Eloe-Fadrosh E.A."/>
            <person name="Kyrpides N.C."/>
            <person name="Woyke T."/>
        </authorList>
    </citation>
    <scope>NUCLEOTIDE SEQUENCE</scope>
    <source>
        <strain evidence="1">GVMAG-M-3300025695-21</strain>
    </source>
</reference>
<organism evidence="1">
    <name type="scientific">viral metagenome</name>
    <dbReference type="NCBI Taxonomy" id="1070528"/>
    <lineage>
        <taxon>unclassified sequences</taxon>
        <taxon>metagenomes</taxon>
        <taxon>organismal metagenomes</taxon>
    </lineage>
</organism>
<dbReference type="AlphaFoldDB" id="A0A6C0J575"/>
<protein>
    <submittedName>
        <fullName evidence="1">Uncharacterized protein</fullName>
    </submittedName>
</protein>
<accession>A0A6C0J575</accession>
<dbReference type="EMBL" id="MN740302">
    <property type="protein sequence ID" value="QHT99107.1"/>
    <property type="molecule type" value="Genomic_DNA"/>
</dbReference>
<name>A0A6C0J575_9ZZZZ</name>
<sequence length="359" mass="43296">MTSLQYCKYRNKSTLKICNCKKNIIDNFCIKHSDIEDDIKILYDNLYDVVKYKKTLDLHDYYIIFKKIKENDFNNILLKLSKNNIIKIFDKYEFNKIKRKKILIKNIIELFKNTLNIENNNISNVIFIQKKFRIKQISNFTNKEDPFTYILLDELSYNNIFSYKENNNIYGFDAIELLYFIEKNNKEGVESYNPYTRKLLDKNLEDNLNLFIKKNNLIKKDIDECRWLSDLHAYTDLSYIIEKAGFYNSPEWFLKLKNKELICIIKLYSFLTKNINNKNYFTFKNKGNDSLVFYFCKESIRLFNNYNDNYKLCCSFIKALSIISNDFYINLPEWIIDIETSNNSIFDINNFLLFYYISV</sequence>